<accession>A0ACB9GJD6</accession>
<reference evidence="2" key="1">
    <citation type="journal article" date="2022" name="Mol. Ecol. Resour.">
        <title>The genomes of chicory, endive, great burdock and yacon provide insights into Asteraceae palaeo-polyploidization history and plant inulin production.</title>
        <authorList>
            <person name="Fan W."/>
            <person name="Wang S."/>
            <person name="Wang H."/>
            <person name="Wang A."/>
            <person name="Jiang F."/>
            <person name="Liu H."/>
            <person name="Zhao H."/>
            <person name="Xu D."/>
            <person name="Zhang Y."/>
        </authorList>
    </citation>
    <scope>NUCLEOTIDE SEQUENCE [LARGE SCALE GENOMIC DNA]</scope>
    <source>
        <strain evidence="2">cv. Yunnan</strain>
    </source>
</reference>
<name>A0ACB9GJD6_9ASTR</name>
<dbReference type="Proteomes" id="UP001056120">
    <property type="component" value="Linkage Group LG14"/>
</dbReference>
<dbReference type="EMBL" id="CM042031">
    <property type="protein sequence ID" value="KAI3783512.1"/>
    <property type="molecule type" value="Genomic_DNA"/>
</dbReference>
<keyword evidence="2" id="KW-1185">Reference proteome</keyword>
<proteinExistence type="predicted"/>
<gene>
    <name evidence="1" type="ORF">L1987_42596</name>
</gene>
<evidence type="ECO:0000313" key="2">
    <source>
        <dbReference type="Proteomes" id="UP001056120"/>
    </source>
</evidence>
<comment type="caution">
    <text evidence="1">The sequence shown here is derived from an EMBL/GenBank/DDBJ whole genome shotgun (WGS) entry which is preliminary data.</text>
</comment>
<protein>
    <submittedName>
        <fullName evidence="1">Uncharacterized protein</fullName>
    </submittedName>
</protein>
<reference evidence="1 2" key="2">
    <citation type="journal article" date="2022" name="Mol. Ecol. Resour.">
        <title>The genomes of chicory, endive, great burdock and yacon provide insights into Asteraceae paleo-polyploidization history and plant inulin production.</title>
        <authorList>
            <person name="Fan W."/>
            <person name="Wang S."/>
            <person name="Wang H."/>
            <person name="Wang A."/>
            <person name="Jiang F."/>
            <person name="Liu H."/>
            <person name="Zhao H."/>
            <person name="Xu D."/>
            <person name="Zhang Y."/>
        </authorList>
    </citation>
    <scope>NUCLEOTIDE SEQUENCE [LARGE SCALE GENOMIC DNA]</scope>
    <source>
        <strain evidence="2">cv. Yunnan</strain>
        <tissue evidence="1">Leaves</tissue>
    </source>
</reference>
<evidence type="ECO:0000313" key="1">
    <source>
        <dbReference type="EMBL" id="KAI3783512.1"/>
    </source>
</evidence>
<organism evidence="1 2">
    <name type="scientific">Smallanthus sonchifolius</name>
    <dbReference type="NCBI Taxonomy" id="185202"/>
    <lineage>
        <taxon>Eukaryota</taxon>
        <taxon>Viridiplantae</taxon>
        <taxon>Streptophyta</taxon>
        <taxon>Embryophyta</taxon>
        <taxon>Tracheophyta</taxon>
        <taxon>Spermatophyta</taxon>
        <taxon>Magnoliopsida</taxon>
        <taxon>eudicotyledons</taxon>
        <taxon>Gunneridae</taxon>
        <taxon>Pentapetalae</taxon>
        <taxon>asterids</taxon>
        <taxon>campanulids</taxon>
        <taxon>Asterales</taxon>
        <taxon>Asteraceae</taxon>
        <taxon>Asteroideae</taxon>
        <taxon>Heliantheae alliance</taxon>
        <taxon>Millerieae</taxon>
        <taxon>Smallanthus</taxon>
    </lineage>
</organism>
<sequence>MRNQKRRSALENKKDRNLCGNYEFPLTLSDINKGNLCKLSYSEARVIELVSLKKLYLNNVRMRDAALEDLLTRSPGMPTDLRLTNLPKLKEVKIYQGLLDNVLFGQISSCVSYVQTLSFTLYDSKRLATLVSIPQMSNVKKLMLTMGVEEDDCLLEVASIVEECPNLETFIIKLLWFSPVKRRRKARYVANDHHPLKNLKLFKILGYYGRISDFELAAYVIDNAVALEKIVIDPRCRREVVIFSEKDLLKKEKAARSSGERRLKAILPKKPPGVKLVIL</sequence>